<dbReference type="AlphaFoldDB" id="W1P4D3"/>
<sequence>MFPVTMRYLAFQGFAPVEVFLDGLVGQYMCLVWQVVYYNVGSPAIGNSAPTFDVCNVRSGVWFWNDVKFSVSQLRSDIRVDLSSTGRM</sequence>
<keyword evidence="2" id="KW-1185">Reference proteome</keyword>
<dbReference type="Gramene" id="ERN02446">
    <property type="protein sequence ID" value="ERN02446"/>
    <property type="gene ID" value="AMTR_s00096p00169300"/>
</dbReference>
<dbReference type="Proteomes" id="UP000017836">
    <property type="component" value="Unassembled WGS sequence"/>
</dbReference>
<organism evidence="1 2">
    <name type="scientific">Amborella trichopoda</name>
    <dbReference type="NCBI Taxonomy" id="13333"/>
    <lineage>
        <taxon>Eukaryota</taxon>
        <taxon>Viridiplantae</taxon>
        <taxon>Streptophyta</taxon>
        <taxon>Embryophyta</taxon>
        <taxon>Tracheophyta</taxon>
        <taxon>Spermatophyta</taxon>
        <taxon>Magnoliopsida</taxon>
        <taxon>Amborellales</taxon>
        <taxon>Amborellaceae</taxon>
        <taxon>Amborella</taxon>
    </lineage>
</organism>
<name>W1P4D3_AMBTC</name>
<gene>
    <name evidence="1" type="ORF">AMTR_s00096p00169300</name>
</gene>
<reference evidence="2" key="1">
    <citation type="journal article" date="2013" name="Science">
        <title>The Amborella genome and the evolution of flowering plants.</title>
        <authorList>
            <consortium name="Amborella Genome Project"/>
        </authorList>
    </citation>
    <scope>NUCLEOTIDE SEQUENCE [LARGE SCALE GENOMIC DNA]</scope>
</reference>
<evidence type="ECO:0000313" key="2">
    <source>
        <dbReference type="Proteomes" id="UP000017836"/>
    </source>
</evidence>
<dbReference type="EMBL" id="KI394634">
    <property type="protein sequence ID" value="ERN02446.1"/>
    <property type="molecule type" value="Genomic_DNA"/>
</dbReference>
<accession>W1P4D3</accession>
<dbReference type="HOGENOM" id="CLU_2472108_0_0_1"/>
<evidence type="ECO:0000313" key="1">
    <source>
        <dbReference type="EMBL" id="ERN02446.1"/>
    </source>
</evidence>
<protein>
    <submittedName>
        <fullName evidence="1">Uncharacterized protein</fullName>
    </submittedName>
</protein>
<proteinExistence type="predicted"/>